<evidence type="ECO:0000256" key="1">
    <source>
        <dbReference type="SAM" id="MobiDB-lite"/>
    </source>
</evidence>
<proteinExistence type="predicted"/>
<dbReference type="Gene3D" id="2.60.120.970">
    <property type="match status" value="1"/>
</dbReference>
<reference evidence="5" key="1">
    <citation type="submission" date="2017-02" db="UniProtKB">
        <authorList>
            <consortium name="WormBaseParasite"/>
        </authorList>
    </citation>
    <scope>IDENTIFICATION</scope>
</reference>
<accession>A0A0N5DA16</accession>
<dbReference type="InterPro" id="IPR001111">
    <property type="entry name" value="TGF-b_propeptide"/>
</dbReference>
<organism evidence="5">
    <name type="scientific">Thelazia callipaeda</name>
    <name type="common">Oriental eyeworm</name>
    <name type="synonym">Parasitic nematode</name>
    <dbReference type="NCBI Taxonomy" id="103827"/>
    <lineage>
        <taxon>Eukaryota</taxon>
        <taxon>Metazoa</taxon>
        <taxon>Ecdysozoa</taxon>
        <taxon>Nematoda</taxon>
        <taxon>Chromadorea</taxon>
        <taxon>Rhabditida</taxon>
        <taxon>Spirurina</taxon>
        <taxon>Spiruromorpha</taxon>
        <taxon>Thelazioidea</taxon>
        <taxon>Thelaziidae</taxon>
        <taxon>Thelazia</taxon>
    </lineage>
</organism>
<name>A0A0N5DA16_THECL</name>
<evidence type="ECO:0000313" key="5">
    <source>
        <dbReference type="WBParaSite" id="TCLT_0000999601-mRNA-1"/>
    </source>
</evidence>
<evidence type="ECO:0000313" key="4">
    <source>
        <dbReference type="Proteomes" id="UP000276776"/>
    </source>
</evidence>
<feature type="compositionally biased region" description="Basic residues" evidence="1">
    <location>
        <begin position="178"/>
        <end position="192"/>
    </location>
</feature>
<protein>
    <submittedName>
        <fullName evidence="5">TGFb_propeptide domain-containing protein</fullName>
    </submittedName>
</protein>
<feature type="domain" description="TGF-beta propeptide" evidence="2">
    <location>
        <begin position="129"/>
        <end position="287"/>
    </location>
</feature>
<evidence type="ECO:0000313" key="3">
    <source>
        <dbReference type="EMBL" id="VDN07654.1"/>
    </source>
</evidence>
<dbReference type="Proteomes" id="UP000276776">
    <property type="component" value="Unassembled WGS sequence"/>
</dbReference>
<dbReference type="Pfam" id="PF00688">
    <property type="entry name" value="TGFb_propeptide"/>
    <property type="match status" value="1"/>
</dbReference>
<evidence type="ECO:0000259" key="2">
    <source>
        <dbReference type="Pfam" id="PF00688"/>
    </source>
</evidence>
<dbReference type="WBParaSite" id="TCLT_0000999601-mRNA-1">
    <property type="protein sequence ID" value="TCLT_0000999601-mRNA-1"/>
    <property type="gene ID" value="TCLT_0000999601"/>
</dbReference>
<feature type="region of interest" description="Disordered" evidence="1">
    <location>
        <begin position="178"/>
        <end position="200"/>
    </location>
</feature>
<keyword evidence="4" id="KW-1185">Reference proteome</keyword>
<dbReference type="AlphaFoldDB" id="A0A0N5DA16"/>
<dbReference type="EMBL" id="UYYF01004936">
    <property type="protein sequence ID" value="VDN07654.1"/>
    <property type="molecule type" value="Genomic_DNA"/>
</dbReference>
<sequence>MVAELCTEMKLNDKDDDDKYDEVLEKEMEKVERQVAMMMIDDFGGGGAADDDDGGGGVCCEESGRIDVYMLRVGWVLIEGSNPSGMTILLIAASMLLMLNLLSSPSWYGISAWRLHANHSCHGCAEARDELAKMRLEQIKREILEKLGLDEPPQVRPQYSFPVIPQVAKYLKHYHYHQHHQQHQQQQHHHNQHQQEQLSRHDSTVISSMYTTSFLADELMVPERKTERTIVLAERTPSRLVSVDLILAHFKFSHELMSKPLLSAVLNVYLRKPTKLNVDSRIAAVQILVKEVLANATMEGVLNT</sequence>
<gene>
    <name evidence="3" type="ORF">TCLT_LOCUS9985</name>
</gene>
<dbReference type="OrthoDB" id="5867626at2759"/>
<reference evidence="3 4" key="2">
    <citation type="submission" date="2018-11" db="EMBL/GenBank/DDBJ databases">
        <authorList>
            <consortium name="Pathogen Informatics"/>
        </authorList>
    </citation>
    <scope>NUCLEOTIDE SEQUENCE [LARGE SCALE GENOMIC DNA]</scope>
</reference>
<dbReference type="STRING" id="103827.A0A0N5DA16"/>